<dbReference type="Pfam" id="PF00412">
    <property type="entry name" value="LIM"/>
    <property type="match status" value="2"/>
</dbReference>
<comment type="caution">
    <text evidence="7">The sequence shown here is derived from an EMBL/GenBank/DDBJ whole genome shotgun (WGS) entry which is preliminary data.</text>
</comment>
<gene>
    <name evidence="7" type="ORF">CQW23_18570</name>
</gene>
<dbReference type="PANTHER" id="PTHR24206">
    <property type="entry name" value="OS06G0237300 PROTEIN"/>
    <property type="match status" value="1"/>
</dbReference>
<organism evidence="7 8">
    <name type="scientific">Capsicum baccatum</name>
    <name type="common">Peruvian pepper</name>
    <dbReference type="NCBI Taxonomy" id="33114"/>
    <lineage>
        <taxon>Eukaryota</taxon>
        <taxon>Viridiplantae</taxon>
        <taxon>Streptophyta</taxon>
        <taxon>Embryophyta</taxon>
        <taxon>Tracheophyta</taxon>
        <taxon>Spermatophyta</taxon>
        <taxon>Magnoliopsida</taxon>
        <taxon>eudicotyledons</taxon>
        <taxon>Gunneridae</taxon>
        <taxon>Pentapetalae</taxon>
        <taxon>asterids</taxon>
        <taxon>lamiids</taxon>
        <taxon>Solanales</taxon>
        <taxon>Solanaceae</taxon>
        <taxon>Solanoideae</taxon>
        <taxon>Capsiceae</taxon>
        <taxon>Capsicum</taxon>
    </lineage>
</organism>
<proteinExistence type="predicted"/>
<evidence type="ECO:0000256" key="1">
    <source>
        <dbReference type="ARBA" id="ARBA00022723"/>
    </source>
</evidence>
<evidence type="ECO:0000256" key="3">
    <source>
        <dbReference type="ARBA" id="ARBA00023038"/>
    </source>
</evidence>
<name>A0A2G2W3A7_CAPBA</name>
<dbReference type="SMART" id="SM00132">
    <property type="entry name" value="LIM"/>
    <property type="match status" value="2"/>
</dbReference>
<keyword evidence="2 4" id="KW-0862">Zinc</keyword>
<keyword evidence="1 4" id="KW-0479">Metal-binding</keyword>
<dbReference type="GO" id="GO:0046872">
    <property type="term" value="F:metal ion binding"/>
    <property type="evidence" value="ECO:0007669"/>
    <property type="project" value="UniProtKB-KW"/>
</dbReference>
<evidence type="ECO:0000313" key="7">
    <source>
        <dbReference type="EMBL" id="PHT39716.1"/>
    </source>
</evidence>
<dbReference type="GO" id="GO:0051017">
    <property type="term" value="P:actin filament bundle assembly"/>
    <property type="evidence" value="ECO:0007669"/>
    <property type="project" value="UniProtKB-ARBA"/>
</dbReference>
<dbReference type="PROSITE" id="PS00478">
    <property type="entry name" value="LIM_DOMAIN_1"/>
    <property type="match status" value="1"/>
</dbReference>
<dbReference type="AlphaFoldDB" id="A0A2G2W3A7"/>
<feature type="compositionally biased region" description="Acidic residues" evidence="5">
    <location>
        <begin position="194"/>
        <end position="208"/>
    </location>
</feature>
<reference evidence="7 8" key="1">
    <citation type="journal article" date="2017" name="Genome Biol.">
        <title>New reference genome sequences of hot pepper reveal the massive evolution of plant disease-resistance genes by retroduplication.</title>
        <authorList>
            <person name="Kim S."/>
            <person name="Park J."/>
            <person name="Yeom S.I."/>
            <person name="Kim Y.M."/>
            <person name="Seo E."/>
            <person name="Kim K.T."/>
            <person name="Kim M.S."/>
            <person name="Lee J.M."/>
            <person name="Cheong K."/>
            <person name="Shin H.S."/>
            <person name="Kim S.B."/>
            <person name="Han K."/>
            <person name="Lee J."/>
            <person name="Park M."/>
            <person name="Lee H.A."/>
            <person name="Lee H.Y."/>
            <person name="Lee Y."/>
            <person name="Oh S."/>
            <person name="Lee J.H."/>
            <person name="Choi E."/>
            <person name="Choi E."/>
            <person name="Lee S.E."/>
            <person name="Jeon J."/>
            <person name="Kim H."/>
            <person name="Choi G."/>
            <person name="Song H."/>
            <person name="Lee J."/>
            <person name="Lee S.C."/>
            <person name="Kwon J.K."/>
            <person name="Lee H.Y."/>
            <person name="Koo N."/>
            <person name="Hong Y."/>
            <person name="Kim R.W."/>
            <person name="Kang W.H."/>
            <person name="Huh J.H."/>
            <person name="Kang B.C."/>
            <person name="Yang T.J."/>
            <person name="Lee Y.H."/>
            <person name="Bennetzen J.L."/>
            <person name="Choi D."/>
        </authorList>
    </citation>
    <scope>NUCLEOTIDE SEQUENCE [LARGE SCALE GENOMIC DNA]</scope>
    <source>
        <strain evidence="8">cv. PBC81</strain>
    </source>
</reference>
<dbReference type="Gene3D" id="2.10.110.10">
    <property type="entry name" value="Cysteine Rich Protein"/>
    <property type="match status" value="2"/>
</dbReference>
<dbReference type="PROSITE" id="PS50023">
    <property type="entry name" value="LIM_DOMAIN_2"/>
    <property type="match status" value="2"/>
</dbReference>
<evidence type="ECO:0000259" key="6">
    <source>
        <dbReference type="PROSITE" id="PS50023"/>
    </source>
</evidence>
<evidence type="ECO:0000256" key="2">
    <source>
        <dbReference type="ARBA" id="ARBA00022833"/>
    </source>
</evidence>
<reference evidence="8" key="2">
    <citation type="journal article" date="2017" name="J. Anim. Genet.">
        <title>Multiple reference genome sequences of hot pepper reveal the massive evolution of plant disease resistance genes by retroduplication.</title>
        <authorList>
            <person name="Kim S."/>
            <person name="Park J."/>
            <person name="Yeom S.-I."/>
            <person name="Kim Y.-M."/>
            <person name="Seo E."/>
            <person name="Kim K.-T."/>
            <person name="Kim M.-S."/>
            <person name="Lee J.M."/>
            <person name="Cheong K."/>
            <person name="Shin H.-S."/>
            <person name="Kim S.-B."/>
            <person name="Han K."/>
            <person name="Lee J."/>
            <person name="Park M."/>
            <person name="Lee H.-A."/>
            <person name="Lee H.-Y."/>
            <person name="Lee Y."/>
            <person name="Oh S."/>
            <person name="Lee J.H."/>
            <person name="Choi E."/>
            <person name="Choi E."/>
            <person name="Lee S.E."/>
            <person name="Jeon J."/>
            <person name="Kim H."/>
            <person name="Choi G."/>
            <person name="Song H."/>
            <person name="Lee J."/>
            <person name="Lee S.-C."/>
            <person name="Kwon J.-K."/>
            <person name="Lee H.-Y."/>
            <person name="Koo N."/>
            <person name="Hong Y."/>
            <person name="Kim R.W."/>
            <person name="Kang W.-H."/>
            <person name="Huh J.H."/>
            <person name="Kang B.-C."/>
            <person name="Yang T.-J."/>
            <person name="Lee Y.-H."/>
            <person name="Bennetzen J.L."/>
            <person name="Choi D."/>
        </authorList>
    </citation>
    <scope>NUCLEOTIDE SEQUENCE [LARGE SCALE GENOMIC DNA]</scope>
    <source>
        <strain evidence="8">cv. PBC81</strain>
    </source>
</reference>
<dbReference type="InterPro" id="IPR001781">
    <property type="entry name" value="Znf_LIM"/>
</dbReference>
<protein>
    <submittedName>
        <fullName evidence="7">LIM domain-containing protein WLIM2a</fullName>
    </submittedName>
</protein>
<dbReference type="GO" id="GO:0051015">
    <property type="term" value="F:actin filament binding"/>
    <property type="evidence" value="ECO:0007669"/>
    <property type="project" value="UniProtKB-ARBA"/>
</dbReference>
<evidence type="ECO:0000256" key="5">
    <source>
        <dbReference type="SAM" id="MobiDB-lite"/>
    </source>
</evidence>
<keyword evidence="8" id="KW-1185">Reference proteome</keyword>
<feature type="region of interest" description="Disordered" evidence="5">
    <location>
        <begin position="168"/>
        <end position="208"/>
    </location>
</feature>
<keyword evidence="3 4" id="KW-0440">LIM domain</keyword>
<dbReference type="FunFam" id="2.10.110.10:FF:000002">
    <property type="entry name" value="LIM domain and actin-binding 1"/>
    <property type="match status" value="2"/>
</dbReference>
<evidence type="ECO:0000313" key="8">
    <source>
        <dbReference type="Proteomes" id="UP000224567"/>
    </source>
</evidence>
<dbReference type="OrthoDB" id="6129702at2759"/>
<feature type="domain" description="LIM zinc-binding" evidence="6">
    <location>
        <begin position="6"/>
        <end position="66"/>
    </location>
</feature>
<sequence length="208" mass="22768">MFGTQTKCKACDKTVYAAEIISAGGVNYHNTCFRCSHCNGRLALSNYSCLDGTLFCKPHFEQLLKEKGSGALKSSSVGRNSELNRNPSKLSSLFSGTQDKCASCKKTVYPLEKVTVDGEFYHQSCFKCAHGGCKLTTSSYAALDGLVYCKIHFSQLFKEKGSYNHLTTTTNKKNNNVDEQQEGSTTTTTTTTTVDDEPSEPVAEETQD</sequence>
<accession>A0A2G2W3A7</accession>
<dbReference type="SUPFAM" id="SSF57716">
    <property type="entry name" value="Glucocorticoid receptor-like (DNA-binding domain)"/>
    <property type="match status" value="4"/>
</dbReference>
<dbReference type="EMBL" id="MLFT02000008">
    <property type="protein sequence ID" value="PHT39716.1"/>
    <property type="molecule type" value="Genomic_DNA"/>
</dbReference>
<evidence type="ECO:0000256" key="4">
    <source>
        <dbReference type="PROSITE-ProRule" id="PRU00125"/>
    </source>
</evidence>
<feature type="domain" description="LIM zinc-binding" evidence="6">
    <location>
        <begin position="99"/>
        <end position="159"/>
    </location>
</feature>
<dbReference type="Proteomes" id="UP000224567">
    <property type="component" value="Unassembled WGS sequence"/>
</dbReference>